<proteinExistence type="predicted"/>
<comment type="caution">
    <text evidence="1">The sequence shown here is derived from an EMBL/GenBank/DDBJ whole genome shotgun (WGS) entry which is preliminary data.</text>
</comment>
<sequence length="138" mass="16393">MAPFSIMLENLHSITQGPVINFPRFDVVLGLDWMQKNNPHVDWVTSVLTIKHEKVHHKIHPDSVDQLLQDHVFVCITETHEEQDNLKTIDWNSCQYELIHFKDQQDTTTPQDREIVRRHPEIFGGIHYLERHHLENFI</sequence>
<protein>
    <submittedName>
        <fullName evidence="1">Uncharacterized protein</fullName>
    </submittedName>
</protein>
<gene>
    <name evidence="1" type="ORF">DSO57_1023442</name>
</gene>
<evidence type="ECO:0000313" key="2">
    <source>
        <dbReference type="Proteomes" id="UP001165960"/>
    </source>
</evidence>
<accession>A0ACC2RHG4</accession>
<organism evidence="1 2">
    <name type="scientific">Entomophthora muscae</name>
    <dbReference type="NCBI Taxonomy" id="34485"/>
    <lineage>
        <taxon>Eukaryota</taxon>
        <taxon>Fungi</taxon>
        <taxon>Fungi incertae sedis</taxon>
        <taxon>Zoopagomycota</taxon>
        <taxon>Entomophthoromycotina</taxon>
        <taxon>Entomophthoromycetes</taxon>
        <taxon>Entomophthorales</taxon>
        <taxon>Entomophthoraceae</taxon>
        <taxon>Entomophthora</taxon>
    </lineage>
</organism>
<evidence type="ECO:0000313" key="1">
    <source>
        <dbReference type="EMBL" id="KAJ9049530.1"/>
    </source>
</evidence>
<dbReference type="Proteomes" id="UP001165960">
    <property type="component" value="Unassembled WGS sequence"/>
</dbReference>
<dbReference type="EMBL" id="QTSX02007222">
    <property type="protein sequence ID" value="KAJ9049530.1"/>
    <property type="molecule type" value="Genomic_DNA"/>
</dbReference>
<name>A0ACC2RHG4_9FUNG</name>
<keyword evidence="2" id="KW-1185">Reference proteome</keyword>
<reference evidence="1" key="1">
    <citation type="submission" date="2022-04" db="EMBL/GenBank/DDBJ databases">
        <title>Genome of the entomopathogenic fungus Entomophthora muscae.</title>
        <authorList>
            <person name="Elya C."/>
            <person name="Lovett B.R."/>
            <person name="Lee E."/>
            <person name="Macias A.M."/>
            <person name="Hajek A.E."/>
            <person name="De Bivort B.L."/>
            <person name="Kasson M.T."/>
            <person name="De Fine Licht H.H."/>
            <person name="Stajich J.E."/>
        </authorList>
    </citation>
    <scope>NUCLEOTIDE SEQUENCE</scope>
    <source>
        <strain evidence="1">Berkeley</strain>
    </source>
</reference>